<evidence type="ECO:0000256" key="4">
    <source>
        <dbReference type="ARBA" id="ARBA00022723"/>
    </source>
</evidence>
<dbReference type="InterPro" id="IPR036396">
    <property type="entry name" value="Cyt_P450_sf"/>
</dbReference>
<protein>
    <recommendedName>
        <fullName evidence="11">Cytochrome P450 3A17</fullName>
    </recommendedName>
</protein>
<dbReference type="STRING" id="1531966.A0A0A1T6K4"/>
<proteinExistence type="inferred from homology"/>
<dbReference type="AlphaFoldDB" id="A0A0A1T6K4"/>
<evidence type="ECO:0000256" key="2">
    <source>
        <dbReference type="ARBA" id="ARBA00010617"/>
    </source>
</evidence>
<dbReference type="InterPro" id="IPR001128">
    <property type="entry name" value="Cyt_P450"/>
</dbReference>
<dbReference type="GO" id="GO:0020037">
    <property type="term" value="F:heme binding"/>
    <property type="evidence" value="ECO:0007669"/>
    <property type="project" value="InterPro"/>
</dbReference>
<evidence type="ECO:0000256" key="5">
    <source>
        <dbReference type="ARBA" id="ARBA00023004"/>
    </source>
</evidence>
<dbReference type="EMBL" id="CDHN01000005">
    <property type="protein sequence ID" value="CEJ92731.1"/>
    <property type="molecule type" value="Genomic_DNA"/>
</dbReference>
<accession>A0A0A1T6K4</accession>
<evidence type="ECO:0000313" key="10">
    <source>
        <dbReference type="Proteomes" id="UP000039046"/>
    </source>
</evidence>
<dbReference type="HOGENOM" id="CLU_001570_14_11_1"/>
<keyword evidence="7" id="KW-0560">Oxidoreductase</keyword>
<dbReference type="PRINTS" id="PR00463">
    <property type="entry name" value="EP450I"/>
</dbReference>
<comment type="cofactor">
    <cofactor evidence="1 6">
        <name>heme</name>
        <dbReference type="ChEBI" id="CHEBI:30413"/>
    </cofactor>
</comment>
<dbReference type="SUPFAM" id="SSF48264">
    <property type="entry name" value="Cytochrome P450"/>
    <property type="match status" value="1"/>
</dbReference>
<evidence type="ECO:0000256" key="1">
    <source>
        <dbReference type="ARBA" id="ARBA00001971"/>
    </source>
</evidence>
<gene>
    <name evidence="9" type="ORF">VHEMI08364</name>
</gene>
<keyword evidence="8" id="KW-0472">Membrane</keyword>
<keyword evidence="3 6" id="KW-0349">Heme</keyword>
<sequence length="509" mass="57969">MQLLHYISDLVHEVGEARIVVAAAGAVVAYAAGLVVYRIWFHPLSKYPGPKLQAAWYLPHLYHNHVVGDGVRRVARQHVKYGPIVRIGPNHLSIDGSIGWKDIYAHHAGKEEFRKSVVPTPGADQTLILAPKDAHRRMRRQLAHAFSDAALIEQESVVVDYLDLLISRLTERVGKEINMVSWFNFTTFDIIGDLAFSDPFDSLASNGYHPWVLSIFKGIRSASQRRFLYSYPILFRLIEMLPASISPVGALTILRNNAGSKVTARMEKGEDGGKGRRDFLSYMMRKTRDGKTGMTEDEIRYSTPTVVIAGSETTATALSGLMFYLKQYPDTHDKLVNEIRTSFTSESEITMQSTAKLEYLQACLQEILRVYPPVPETPSRLSPGAEVDGEYMPKDVRLSVYQWATYRNPSHFQDADDFRPQRWLAASHPLYEAKYKDDRRDVVKPFSFGARDCIGKNLANAEMRLMASRLLFRFDYDLSPNQERWHDSQRCFVLWEKGPLYLTLKNREA</sequence>
<dbReference type="GO" id="GO:0004497">
    <property type="term" value="F:monooxygenase activity"/>
    <property type="evidence" value="ECO:0007669"/>
    <property type="project" value="UniProtKB-KW"/>
</dbReference>
<dbReference type="Gene3D" id="1.10.630.10">
    <property type="entry name" value="Cytochrome P450"/>
    <property type="match status" value="1"/>
</dbReference>
<evidence type="ECO:0000313" key="9">
    <source>
        <dbReference type="EMBL" id="CEJ92731.1"/>
    </source>
</evidence>
<evidence type="ECO:0000256" key="8">
    <source>
        <dbReference type="SAM" id="Phobius"/>
    </source>
</evidence>
<dbReference type="GO" id="GO:0005506">
    <property type="term" value="F:iron ion binding"/>
    <property type="evidence" value="ECO:0007669"/>
    <property type="project" value="InterPro"/>
</dbReference>
<dbReference type="GO" id="GO:0016705">
    <property type="term" value="F:oxidoreductase activity, acting on paired donors, with incorporation or reduction of molecular oxygen"/>
    <property type="evidence" value="ECO:0007669"/>
    <property type="project" value="InterPro"/>
</dbReference>
<keyword evidence="5 6" id="KW-0408">Iron</keyword>
<dbReference type="PROSITE" id="PS00086">
    <property type="entry name" value="CYTOCHROME_P450"/>
    <property type="match status" value="1"/>
</dbReference>
<dbReference type="PANTHER" id="PTHR24305:SF210">
    <property type="entry name" value="CYTOCHROME P450 MONOOXYGENASE ASQL-RELATED"/>
    <property type="match status" value="1"/>
</dbReference>
<keyword evidence="7" id="KW-0503">Monooxygenase</keyword>
<name>A0A0A1T6K4_9HYPO</name>
<keyword evidence="8" id="KW-0812">Transmembrane</keyword>
<feature type="binding site" description="axial binding residue" evidence="6">
    <location>
        <position position="453"/>
    </location>
    <ligand>
        <name>heme</name>
        <dbReference type="ChEBI" id="CHEBI:30413"/>
    </ligand>
    <ligandPart>
        <name>Fe</name>
        <dbReference type="ChEBI" id="CHEBI:18248"/>
    </ligandPart>
</feature>
<dbReference type="PRINTS" id="PR00385">
    <property type="entry name" value="P450"/>
</dbReference>
<dbReference type="Pfam" id="PF00067">
    <property type="entry name" value="p450"/>
    <property type="match status" value="1"/>
</dbReference>
<evidence type="ECO:0008006" key="11">
    <source>
        <dbReference type="Google" id="ProtNLM"/>
    </source>
</evidence>
<keyword evidence="4 6" id="KW-0479">Metal-binding</keyword>
<dbReference type="InterPro" id="IPR002401">
    <property type="entry name" value="Cyt_P450_E_grp-I"/>
</dbReference>
<keyword evidence="10" id="KW-1185">Reference proteome</keyword>
<dbReference type="Proteomes" id="UP000039046">
    <property type="component" value="Unassembled WGS sequence"/>
</dbReference>
<dbReference type="PANTHER" id="PTHR24305">
    <property type="entry name" value="CYTOCHROME P450"/>
    <property type="match status" value="1"/>
</dbReference>
<dbReference type="InterPro" id="IPR050121">
    <property type="entry name" value="Cytochrome_P450_monoxygenase"/>
</dbReference>
<feature type="transmembrane region" description="Helical" evidence="8">
    <location>
        <begin position="20"/>
        <end position="41"/>
    </location>
</feature>
<dbReference type="OrthoDB" id="1470350at2759"/>
<comment type="similarity">
    <text evidence="2 7">Belongs to the cytochrome P450 family.</text>
</comment>
<keyword evidence="8" id="KW-1133">Transmembrane helix</keyword>
<dbReference type="CDD" id="cd11058">
    <property type="entry name" value="CYP60B-like"/>
    <property type="match status" value="1"/>
</dbReference>
<evidence type="ECO:0000256" key="7">
    <source>
        <dbReference type="RuleBase" id="RU000461"/>
    </source>
</evidence>
<dbReference type="InterPro" id="IPR017972">
    <property type="entry name" value="Cyt_P450_CS"/>
</dbReference>
<organism evidence="9 10">
    <name type="scientific">[Torrubiella] hemipterigena</name>
    <dbReference type="NCBI Taxonomy" id="1531966"/>
    <lineage>
        <taxon>Eukaryota</taxon>
        <taxon>Fungi</taxon>
        <taxon>Dikarya</taxon>
        <taxon>Ascomycota</taxon>
        <taxon>Pezizomycotina</taxon>
        <taxon>Sordariomycetes</taxon>
        <taxon>Hypocreomycetidae</taxon>
        <taxon>Hypocreales</taxon>
        <taxon>Clavicipitaceae</taxon>
        <taxon>Clavicipitaceae incertae sedis</taxon>
        <taxon>'Torrubiella' clade</taxon>
    </lineage>
</organism>
<evidence type="ECO:0000256" key="6">
    <source>
        <dbReference type="PIRSR" id="PIRSR602401-1"/>
    </source>
</evidence>
<reference evidence="9 10" key="1">
    <citation type="journal article" date="2015" name="Genome Announc.">
        <title>Draft Genome Sequence and Gene Annotation of the Entomopathogenic Fungus Verticillium hemipterigenum.</title>
        <authorList>
            <person name="Horn F."/>
            <person name="Habel A."/>
            <person name="Scharf D.H."/>
            <person name="Dworschak J."/>
            <person name="Brakhage A.A."/>
            <person name="Guthke R."/>
            <person name="Hertweck C."/>
            <person name="Linde J."/>
        </authorList>
    </citation>
    <scope>NUCLEOTIDE SEQUENCE [LARGE SCALE GENOMIC DNA]</scope>
</reference>
<evidence type="ECO:0000256" key="3">
    <source>
        <dbReference type="ARBA" id="ARBA00022617"/>
    </source>
</evidence>